<evidence type="ECO:0000313" key="1">
    <source>
        <dbReference type="EMBL" id="KAK6476303.1"/>
    </source>
</evidence>
<comment type="caution">
    <text evidence="1">The sequence shown here is derived from an EMBL/GenBank/DDBJ whole genome shotgun (WGS) entry which is preliminary data.</text>
</comment>
<accession>A0ABR0YUN9</accession>
<dbReference type="Proteomes" id="UP001369086">
    <property type="component" value="Unassembled WGS sequence"/>
</dbReference>
<gene>
    <name evidence="1" type="ORF">HHUSO_G22670</name>
</gene>
<name>A0ABR0YUN9_HUSHU</name>
<protein>
    <submittedName>
        <fullName evidence="1">Uncharacterized protein</fullName>
    </submittedName>
</protein>
<evidence type="ECO:0000313" key="2">
    <source>
        <dbReference type="Proteomes" id="UP001369086"/>
    </source>
</evidence>
<dbReference type="EMBL" id="JAHFZB010000022">
    <property type="protein sequence ID" value="KAK6476303.1"/>
    <property type="molecule type" value="Genomic_DNA"/>
</dbReference>
<reference evidence="1 2" key="1">
    <citation type="submission" date="2021-05" db="EMBL/GenBank/DDBJ databases">
        <authorList>
            <person name="Zahm M."/>
            <person name="Klopp C."/>
            <person name="Cabau C."/>
            <person name="Kuhl H."/>
            <person name="Suciu R."/>
            <person name="Ciorpac M."/>
            <person name="Holostenco D."/>
            <person name="Gessner J."/>
            <person name="Wuertz S."/>
            <person name="Hohne C."/>
            <person name="Stock M."/>
            <person name="Gislard M."/>
            <person name="Lluch J."/>
            <person name="Milhes M."/>
            <person name="Lampietro C."/>
            <person name="Lopez Roques C."/>
            <person name="Donnadieu C."/>
            <person name="Du K."/>
            <person name="Schartl M."/>
            <person name="Guiguen Y."/>
        </authorList>
    </citation>
    <scope>NUCLEOTIDE SEQUENCE [LARGE SCALE GENOMIC DNA]</scope>
    <source>
        <strain evidence="1">Hh-F2</strain>
        <tissue evidence="1">Blood</tissue>
    </source>
</reference>
<sequence length="71" mass="8195">MRNKTNVVENSALKTRFHTFTFKKIHAIALHTVANTLNKRNKLEGESDSARLLYIPGKLQQDCFIFQVNFS</sequence>
<organism evidence="1 2">
    <name type="scientific">Huso huso</name>
    <name type="common">Beluga</name>
    <name type="synonym">Acipenser huso</name>
    <dbReference type="NCBI Taxonomy" id="61971"/>
    <lineage>
        <taxon>Eukaryota</taxon>
        <taxon>Metazoa</taxon>
        <taxon>Chordata</taxon>
        <taxon>Craniata</taxon>
        <taxon>Vertebrata</taxon>
        <taxon>Euteleostomi</taxon>
        <taxon>Actinopterygii</taxon>
        <taxon>Chondrostei</taxon>
        <taxon>Acipenseriformes</taxon>
        <taxon>Acipenseridae</taxon>
        <taxon>Huso</taxon>
    </lineage>
</organism>
<keyword evidence="2" id="KW-1185">Reference proteome</keyword>
<proteinExistence type="predicted"/>